<protein>
    <submittedName>
        <fullName evidence="1">Uncharacterized protein</fullName>
    </submittedName>
</protein>
<name>A0A8S5M5J2_9CAUD</name>
<organism evidence="1">
    <name type="scientific">Siphoviridae sp. ctPJC19</name>
    <dbReference type="NCBI Taxonomy" id="2826321"/>
    <lineage>
        <taxon>Viruses</taxon>
        <taxon>Duplodnaviria</taxon>
        <taxon>Heunggongvirae</taxon>
        <taxon>Uroviricota</taxon>
        <taxon>Caudoviricetes</taxon>
    </lineage>
</organism>
<dbReference type="EMBL" id="BK014824">
    <property type="protein sequence ID" value="DAD77367.1"/>
    <property type="molecule type" value="Genomic_DNA"/>
</dbReference>
<accession>A0A8S5M5J2</accession>
<reference evidence="1" key="1">
    <citation type="journal article" date="2021" name="Proc. Natl. Acad. Sci. U.S.A.">
        <title>A Catalog of Tens of Thousands of Viruses from Human Metagenomes Reveals Hidden Associations with Chronic Diseases.</title>
        <authorList>
            <person name="Tisza M.J."/>
            <person name="Buck C.B."/>
        </authorList>
    </citation>
    <scope>NUCLEOTIDE SEQUENCE</scope>
    <source>
        <strain evidence="1">CtPJC19</strain>
    </source>
</reference>
<sequence length="157" mass="17832">MKLDQKFNVENDIASVDITVTSLGTADLTSEQEKELLANYNKYIEYSKIQFKGNIKLNNGVPEVTTDPKDDSTIVELEITDVTNERKLINEDLAFHFERDVTKYPDTVLNTVLDKKELYAQAQCVLFATKVKEAVTEKLAEIRALNNTFEGTTEYTL</sequence>
<proteinExistence type="predicted"/>
<evidence type="ECO:0000313" key="1">
    <source>
        <dbReference type="EMBL" id="DAD77367.1"/>
    </source>
</evidence>